<evidence type="ECO:0000259" key="7">
    <source>
        <dbReference type="Pfam" id="PF00892"/>
    </source>
</evidence>
<gene>
    <name evidence="8" type="ORF">E1H14_07700</name>
</gene>
<keyword evidence="3 6" id="KW-0812">Transmembrane</keyword>
<proteinExistence type="predicted"/>
<dbReference type="GO" id="GO:0005886">
    <property type="term" value="C:plasma membrane"/>
    <property type="evidence" value="ECO:0007669"/>
    <property type="project" value="UniProtKB-SubCell"/>
</dbReference>
<evidence type="ECO:0000256" key="1">
    <source>
        <dbReference type="ARBA" id="ARBA00004651"/>
    </source>
</evidence>
<feature type="transmembrane region" description="Helical" evidence="6">
    <location>
        <begin position="254"/>
        <end position="273"/>
    </location>
</feature>
<feature type="transmembrane region" description="Helical" evidence="6">
    <location>
        <begin position="127"/>
        <end position="147"/>
    </location>
</feature>
<feature type="transmembrane region" description="Helical" evidence="6">
    <location>
        <begin position="159"/>
        <end position="178"/>
    </location>
</feature>
<reference evidence="8 9" key="1">
    <citation type="submission" date="2019-03" db="EMBL/GenBank/DDBJ databases">
        <title>Nitrincola sp. nov. isolated from an Indian soda lake.</title>
        <authorList>
            <person name="Joshi A."/>
            <person name="Thite S.V."/>
            <person name="Joseph N."/>
            <person name="Dhotre D."/>
            <person name="Moorthy M."/>
            <person name="Shouche Y.S."/>
        </authorList>
    </citation>
    <scope>NUCLEOTIDE SEQUENCE [LARGE SCALE GENOMIC DNA]</scope>
    <source>
        <strain evidence="8 9">MEB193</strain>
    </source>
</reference>
<dbReference type="InterPro" id="IPR000620">
    <property type="entry name" value="EamA_dom"/>
</dbReference>
<comment type="caution">
    <text evidence="8">The sequence shown here is derived from an EMBL/GenBank/DDBJ whole genome shotgun (WGS) entry which is preliminary data.</text>
</comment>
<evidence type="ECO:0000256" key="3">
    <source>
        <dbReference type="ARBA" id="ARBA00022692"/>
    </source>
</evidence>
<dbReference type="EMBL" id="SMRS01000005">
    <property type="protein sequence ID" value="KAA0874696.1"/>
    <property type="molecule type" value="Genomic_DNA"/>
</dbReference>
<evidence type="ECO:0000256" key="5">
    <source>
        <dbReference type="ARBA" id="ARBA00023136"/>
    </source>
</evidence>
<feature type="transmembrane region" description="Helical" evidence="6">
    <location>
        <begin position="99"/>
        <end position="120"/>
    </location>
</feature>
<dbReference type="RefSeq" id="WP_149390877.1">
    <property type="nucleotide sequence ID" value="NZ_SMRS01000005.1"/>
</dbReference>
<keyword evidence="4 6" id="KW-1133">Transmembrane helix</keyword>
<sequence length="304" mass="34013">MMPSRSDAIAYGLLTLTALFWGGNFVVGRAVSSEIPPIALAWWRWCFALGLILPFCLVPLWRKRRQLWQARWPLLLLAALGVTAFNTLVYLGLQTATASDALLILSAGPILILLISWVLYREKISTGQLLGVSLSLLGVLMIISRGAPWRLLSQLEGNLGLIWILLAVISWAFYSVLLRLRPHGLTGFEFFASSVILGFLLLTPFYLYEHWVQARILIWNEQSLYALFYVSIFASVLAFLFWNQGVAQLGANRTGYFIHLIPVWGILLAYLFLAERLYLFHALGIGMIVGGLILSTGRAVTVKN</sequence>
<dbReference type="PANTHER" id="PTHR32322">
    <property type="entry name" value="INNER MEMBRANE TRANSPORTER"/>
    <property type="match status" value="1"/>
</dbReference>
<evidence type="ECO:0000256" key="4">
    <source>
        <dbReference type="ARBA" id="ARBA00022989"/>
    </source>
</evidence>
<dbReference type="Pfam" id="PF00892">
    <property type="entry name" value="EamA"/>
    <property type="match status" value="2"/>
</dbReference>
<feature type="domain" description="EamA" evidence="7">
    <location>
        <begin position="159"/>
        <end position="295"/>
    </location>
</feature>
<keyword evidence="5 6" id="KW-0472">Membrane</keyword>
<dbReference type="InterPro" id="IPR037185">
    <property type="entry name" value="EmrE-like"/>
</dbReference>
<dbReference type="Proteomes" id="UP000325302">
    <property type="component" value="Unassembled WGS sequence"/>
</dbReference>
<feature type="transmembrane region" description="Helical" evidence="6">
    <location>
        <begin position="190"/>
        <end position="208"/>
    </location>
</feature>
<organism evidence="8 9">
    <name type="scientific">Nitrincola tapanii</name>
    <dbReference type="NCBI Taxonomy" id="1708751"/>
    <lineage>
        <taxon>Bacteria</taxon>
        <taxon>Pseudomonadati</taxon>
        <taxon>Pseudomonadota</taxon>
        <taxon>Gammaproteobacteria</taxon>
        <taxon>Oceanospirillales</taxon>
        <taxon>Oceanospirillaceae</taxon>
        <taxon>Nitrincola</taxon>
    </lineage>
</organism>
<feature type="transmembrane region" description="Helical" evidence="6">
    <location>
        <begin position="73"/>
        <end position="93"/>
    </location>
</feature>
<feature type="domain" description="EamA" evidence="7">
    <location>
        <begin position="10"/>
        <end position="143"/>
    </location>
</feature>
<feature type="transmembrane region" description="Helical" evidence="6">
    <location>
        <begin position="42"/>
        <end position="61"/>
    </location>
</feature>
<comment type="subcellular location">
    <subcellularLocation>
        <location evidence="1">Cell membrane</location>
        <topology evidence="1">Multi-pass membrane protein</topology>
    </subcellularLocation>
</comment>
<evidence type="ECO:0000313" key="8">
    <source>
        <dbReference type="EMBL" id="KAA0874696.1"/>
    </source>
</evidence>
<dbReference type="Gene3D" id="1.10.3730.20">
    <property type="match status" value="1"/>
</dbReference>
<keyword evidence="9" id="KW-1185">Reference proteome</keyword>
<accession>A0A5A9W1U5</accession>
<evidence type="ECO:0000256" key="2">
    <source>
        <dbReference type="ARBA" id="ARBA00022475"/>
    </source>
</evidence>
<dbReference type="InterPro" id="IPR050638">
    <property type="entry name" value="AA-Vitamin_Transporters"/>
</dbReference>
<evidence type="ECO:0000313" key="9">
    <source>
        <dbReference type="Proteomes" id="UP000325302"/>
    </source>
</evidence>
<name>A0A5A9W1U5_9GAMM</name>
<dbReference type="PANTHER" id="PTHR32322:SF18">
    <property type="entry name" value="S-ADENOSYLMETHIONINE_S-ADENOSYLHOMOCYSTEINE TRANSPORTER"/>
    <property type="match status" value="1"/>
</dbReference>
<protein>
    <submittedName>
        <fullName evidence="8">DMT family transporter</fullName>
    </submittedName>
</protein>
<dbReference type="OrthoDB" id="4167046at2"/>
<keyword evidence="2" id="KW-1003">Cell membrane</keyword>
<dbReference type="AlphaFoldDB" id="A0A5A9W1U5"/>
<feature type="transmembrane region" description="Helical" evidence="6">
    <location>
        <begin position="223"/>
        <end position="242"/>
    </location>
</feature>
<evidence type="ECO:0000256" key="6">
    <source>
        <dbReference type="SAM" id="Phobius"/>
    </source>
</evidence>
<dbReference type="SUPFAM" id="SSF103481">
    <property type="entry name" value="Multidrug resistance efflux transporter EmrE"/>
    <property type="match status" value="2"/>
</dbReference>
<feature type="transmembrane region" description="Helical" evidence="6">
    <location>
        <begin position="279"/>
        <end position="300"/>
    </location>
</feature>